<dbReference type="InterPro" id="IPR018109">
    <property type="entry name" value="Folylpolyglutamate_synth_CS"/>
</dbReference>
<dbReference type="FunFam" id="3.40.1190.10:FF:000012">
    <property type="entry name" value="Dihydrofolate synthetase"/>
    <property type="match status" value="1"/>
</dbReference>
<dbReference type="SUPFAM" id="SSF53244">
    <property type="entry name" value="MurD-like peptide ligases, peptide-binding domain"/>
    <property type="match status" value="1"/>
</dbReference>
<dbReference type="RefSeq" id="XP_010915693.2">
    <property type="nucleotide sequence ID" value="XM_010917391.3"/>
</dbReference>
<comment type="similarity">
    <text evidence="1">Belongs to the folylpolyglutamate synthase family.</text>
</comment>
<organism evidence="8 9">
    <name type="scientific">Elaeis guineensis var. tenera</name>
    <name type="common">Oil palm</name>
    <dbReference type="NCBI Taxonomy" id="51953"/>
    <lineage>
        <taxon>Eukaryota</taxon>
        <taxon>Viridiplantae</taxon>
        <taxon>Streptophyta</taxon>
        <taxon>Embryophyta</taxon>
        <taxon>Tracheophyta</taxon>
        <taxon>Spermatophyta</taxon>
        <taxon>Magnoliopsida</taxon>
        <taxon>Liliopsida</taxon>
        <taxon>Arecaceae</taxon>
        <taxon>Arecoideae</taxon>
        <taxon>Cocoseae</taxon>
        <taxon>Elaeidinae</taxon>
        <taxon>Elaeis</taxon>
    </lineage>
</organism>
<dbReference type="Gene3D" id="3.90.190.20">
    <property type="entry name" value="Mur ligase, C-terminal domain"/>
    <property type="match status" value="1"/>
</dbReference>
<dbReference type="GO" id="GO:0008841">
    <property type="term" value="F:dihydrofolate synthase activity"/>
    <property type="evidence" value="ECO:0007669"/>
    <property type="project" value="TreeGrafter"/>
</dbReference>
<dbReference type="Gene3D" id="3.40.1190.10">
    <property type="entry name" value="Mur-like, catalytic domain"/>
    <property type="match status" value="1"/>
</dbReference>
<dbReference type="RefSeq" id="XP_073110631.1">
    <property type="nucleotide sequence ID" value="XM_073254530.1"/>
</dbReference>
<keyword evidence="5" id="KW-0067">ATP-binding</keyword>
<evidence type="ECO:0000256" key="6">
    <source>
        <dbReference type="ARBA" id="ARBA00022842"/>
    </source>
</evidence>
<dbReference type="AlphaFoldDB" id="A0A6I9QV81"/>
<dbReference type="InParanoid" id="A0A6I9QV81"/>
<feature type="domain" description="Mur ligase central" evidence="7">
    <location>
        <begin position="184"/>
        <end position="337"/>
    </location>
</feature>
<dbReference type="InterPro" id="IPR036615">
    <property type="entry name" value="Mur_ligase_C_dom_sf"/>
</dbReference>
<dbReference type="SUPFAM" id="SSF53623">
    <property type="entry name" value="MurD-like peptide ligases, catalytic domain"/>
    <property type="match status" value="1"/>
</dbReference>
<evidence type="ECO:0000256" key="1">
    <source>
        <dbReference type="ARBA" id="ARBA00008276"/>
    </source>
</evidence>
<evidence type="ECO:0000256" key="5">
    <source>
        <dbReference type="ARBA" id="ARBA00022840"/>
    </source>
</evidence>
<name>A0A6I9QV81_ELAGV</name>
<evidence type="ECO:0000256" key="4">
    <source>
        <dbReference type="ARBA" id="ARBA00022741"/>
    </source>
</evidence>
<reference evidence="9" key="1">
    <citation type="submission" date="2025-08" db="UniProtKB">
        <authorList>
            <consortium name="RefSeq"/>
        </authorList>
    </citation>
    <scope>IDENTIFICATION</scope>
</reference>
<dbReference type="PANTHER" id="PTHR11136:SF0">
    <property type="entry name" value="DIHYDROFOLATE SYNTHETASE-RELATED"/>
    <property type="match status" value="1"/>
</dbReference>
<dbReference type="OrthoDB" id="5212574at2759"/>
<keyword evidence="4" id="KW-0547">Nucleotide-binding</keyword>
<proteinExistence type="inferred from homology"/>
<protein>
    <submittedName>
        <fullName evidence="9">Dihydrofolate synthetase</fullName>
    </submittedName>
</protein>
<dbReference type="Pfam" id="PF08245">
    <property type="entry name" value="Mur_ligase_M"/>
    <property type="match status" value="1"/>
</dbReference>
<keyword evidence="8" id="KW-1185">Reference proteome</keyword>
<keyword evidence="6" id="KW-0460">Magnesium</keyword>
<dbReference type="GO" id="GO:0005737">
    <property type="term" value="C:cytoplasm"/>
    <property type="evidence" value="ECO:0007669"/>
    <property type="project" value="TreeGrafter"/>
</dbReference>
<dbReference type="PANTHER" id="PTHR11136">
    <property type="entry name" value="FOLYLPOLYGLUTAMATE SYNTHASE-RELATED"/>
    <property type="match status" value="1"/>
</dbReference>
<dbReference type="PROSITE" id="PS01011">
    <property type="entry name" value="FOLYLPOLYGLU_SYNT_1"/>
    <property type="match status" value="1"/>
</dbReference>
<accession>A0A6I9QV81</accession>
<dbReference type="GeneID" id="105040732"/>
<keyword evidence="3" id="KW-0479">Metal-binding</keyword>
<evidence type="ECO:0000313" key="8">
    <source>
        <dbReference type="Proteomes" id="UP000504607"/>
    </source>
</evidence>
<dbReference type="GO" id="GO:0046872">
    <property type="term" value="F:metal ion binding"/>
    <property type="evidence" value="ECO:0007669"/>
    <property type="project" value="UniProtKB-KW"/>
</dbReference>
<dbReference type="InterPro" id="IPR013221">
    <property type="entry name" value="Mur_ligase_cen"/>
</dbReference>
<sequence length="643" mass="69762">MRREKKPAGLISSQLSKPILDSYKTVSAAQKRIMTTLLSCYKPFRLNPICHPSPSFRSHSHHLHSPRGILEREDELEGHQDKVRVKRGMQCLARSIFPFCHLRNGTEVSRLIPRFLQSRLRSAMSEDPELGDFLDYMEKLKNYERSGVPIGAGTDSDDGFDLGRMRRLLQRLGNPHTQFKAVHIAGTKGKGSTATFLSNILREEGYLVGCYTSPHLLTIRERISFGRNGDPVPAEVLKNVFHQVKGILDQSIELENGALTHFEVFTALAFFLFSQAKVDIAIIEAGLGGARDATNVICNTELSAAVITSIGEEHLAALGGSLESIAMAKSGIIKHGCPVVIGGPFEPHIEHIIRDRASLMKSPVISSCDPGIRSVLKFSGRVNGNSYQICDIFIKVQKDLQLSIDLPNLKLLMLGNHQLRNAVTATCTALCLHGQEWAISDESIRAGLERTQLLGRSQFLTQDEASAIGLSGTSILIDGAHTEASAKGLADVIRMMHPEGAVALVVAMASDKDHLAFAKQLLSGPRPEVVLLTEVTIAGGKSRIASASTLKDVWIRAALDLGIDFMDSGLIDHGKTLEDHKSESRGSSDHSPAMLVVCHIGSVGDSIKAASQLLQSRIDDKPSVVVATGSLHVVSSVLAAVHH</sequence>
<keyword evidence="2" id="KW-0436">Ligase</keyword>
<evidence type="ECO:0000256" key="2">
    <source>
        <dbReference type="ARBA" id="ARBA00022598"/>
    </source>
</evidence>
<dbReference type="InterPro" id="IPR001645">
    <property type="entry name" value="Folylpolyglutamate_synth"/>
</dbReference>
<dbReference type="NCBIfam" id="TIGR01499">
    <property type="entry name" value="folC"/>
    <property type="match status" value="1"/>
</dbReference>
<dbReference type="PROSITE" id="PS01012">
    <property type="entry name" value="FOLYLPOLYGLU_SYNT_2"/>
    <property type="match status" value="1"/>
</dbReference>
<evidence type="ECO:0000256" key="3">
    <source>
        <dbReference type="ARBA" id="ARBA00022723"/>
    </source>
</evidence>
<dbReference type="Proteomes" id="UP000504607">
    <property type="component" value="Chromosome 3"/>
</dbReference>
<evidence type="ECO:0000313" key="9">
    <source>
        <dbReference type="RefSeq" id="XP_010915693.2"/>
    </source>
</evidence>
<evidence type="ECO:0000259" key="7">
    <source>
        <dbReference type="Pfam" id="PF08245"/>
    </source>
</evidence>
<dbReference type="GO" id="GO:0004326">
    <property type="term" value="F:tetrahydrofolylpolyglutamate synthase activity"/>
    <property type="evidence" value="ECO:0007669"/>
    <property type="project" value="InterPro"/>
</dbReference>
<dbReference type="GO" id="GO:0005524">
    <property type="term" value="F:ATP binding"/>
    <property type="evidence" value="ECO:0007669"/>
    <property type="project" value="UniProtKB-KW"/>
</dbReference>
<dbReference type="InterPro" id="IPR036565">
    <property type="entry name" value="Mur-like_cat_sf"/>
</dbReference>
<gene>
    <name evidence="9" type="primary">LOC105040732</name>
</gene>